<dbReference type="Gene3D" id="3.30.2130.10">
    <property type="entry name" value="VC0802-like"/>
    <property type="match status" value="1"/>
</dbReference>
<evidence type="ECO:0000256" key="14">
    <source>
        <dbReference type="PIRSR" id="PIRSR000726-1"/>
    </source>
</evidence>
<evidence type="ECO:0000256" key="6">
    <source>
        <dbReference type="ARBA" id="ARBA00016273"/>
    </source>
</evidence>
<keyword evidence="12" id="KW-0457">Lysine biosynthesis</keyword>
<evidence type="ECO:0000256" key="7">
    <source>
        <dbReference type="ARBA" id="ARBA00022605"/>
    </source>
</evidence>
<keyword evidence="11 14" id="KW-0067">ATP-binding</keyword>
<dbReference type="Pfam" id="PF00696">
    <property type="entry name" value="AA_kinase"/>
    <property type="match status" value="1"/>
</dbReference>
<dbReference type="NCBIfam" id="TIGR00656">
    <property type="entry name" value="asp_kin_monofn"/>
    <property type="match status" value="1"/>
</dbReference>
<comment type="similarity">
    <text evidence="4 15">Belongs to the aspartokinase family.</text>
</comment>
<name>A0A1S7RMC0_9HYPH</name>
<evidence type="ECO:0000313" key="19">
    <source>
        <dbReference type="Proteomes" id="UP000191988"/>
    </source>
</evidence>
<dbReference type="InterPro" id="IPR018042">
    <property type="entry name" value="Aspartate_kinase_CS"/>
</dbReference>
<dbReference type="EMBL" id="FBWK01000050">
    <property type="protein sequence ID" value="CUX54578.1"/>
    <property type="molecule type" value="Genomic_DNA"/>
</dbReference>
<protein>
    <recommendedName>
        <fullName evidence="6 15">Aspartokinase</fullName>
        <ecNumber evidence="5 15">2.7.2.4</ecNumber>
    </recommendedName>
</protein>
<dbReference type="NCBIfam" id="NF005155">
    <property type="entry name" value="PRK06635.1-4"/>
    <property type="match status" value="1"/>
</dbReference>
<accession>A0A1S7RMC0</accession>
<feature type="binding site" evidence="14">
    <location>
        <begin position="249"/>
        <end position="250"/>
    </location>
    <ligand>
        <name>ATP</name>
        <dbReference type="ChEBI" id="CHEBI:30616"/>
    </ligand>
</feature>
<evidence type="ECO:0000256" key="9">
    <source>
        <dbReference type="ARBA" id="ARBA00022741"/>
    </source>
</evidence>
<dbReference type="CDD" id="cd04923">
    <property type="entry name" value="ACT_AK-LysC-DapG-like_2"/>
    <property type="match status" value="1"/>
</dbReference>
<evidence type="ECO:0000256" key="4">
    <source>
        <dbReference type="ARBA" id="ARBA00010122"/>
    </source>
</evidence>
<dbReference type="CDD" id="cd04913">
    <property type="entry name" value="ACT_AKii-LysC-BS-like_1"/>
    <property type="match status" value="1"/>
</dbReference>
<dbReference type="GO" id="GO:0005524">
    <property type="term" value="F:ATP binding"/>
    <property type="evidence" value="ECO:0007669"/>
    <property type="project" value="UniProtKB-KW"/>
</dbReference>
<evidence type="ECO:0000256" key="13">
    <source>
        <dbReference type="ARBA" id="ARBA00047872"/>
    </source>
</evidence>
<dbReference type="Pfam" id="PF01842">
    <property type="entry name" value="ACT"/>
    <property type="match status" value="1"/>
</dbReference>
<gene>
    <name evidence="18" type="primary">lysC</name>
    <name evidence="18" type="ORF">AGR3A_Lc140108</name>
</gene>
<dbReference type="InterPro" id="IPR054352">
    <property type="entry name" value="ACT_Aspartokinase"/>
</dbReference>
<evidence type="ECO:0000256" key="12">
    <source>
        <dbReference type="ARBA" id="ARBA00023154"/>
    </source>
</evidence>
<reference evidence="19" key="1">
    <citation type="submission" date="2016-01" db="EMBL/GenBank/DDBJ databases">
        <authorList>
            <person name="Regsiter A."/>
            <person name="william w."/>
        </authorList>
    </citation>
    <scope>NUCLEOTIDE SEQUENCE [LARGE SCALE GENOMIC DNA]</scope>
    <source>
        <strain evidence="19">CFBP 6623</strain>
    </source>
</reference>
<keyword evidence="10 15" id="KW-0418">Kinase</keyword>
<dbReference type="PIRSF" id="PIRSF000726">
    <property type="entry name" value="Asp_kin"/>
    <property type="match status" value="1"/>
</dbReference>
<dbReference type="GO" id="GO:0009088">
    <property type="term" value="P:threonine biosynthetic process"/>
    <property type="evidence" value="ECO:0007669"/>
    <property type="project" value="UniProtKB-UniPathway"/>
</dbReference>
<evidence type="ECO:0000256" key="15">
    <source>
        <dbReference type="RuleBase" id="RU003448"/>
    </source>
</evidence>
<dbReference type="Proteomes" id="UP000191988">
    <property type="component" value="Unassembled WGS sequence"/>
</dbReference>
<evidence type="ECO:0000256" key="5">
    <source>
        <dbReference type="ARBA" id="ARBA00013059"/>
    </source>
</evidence>
<dbReference type="FunFam" id="3.30.2130.10:FF:000002">
    <property type="entry name" value="Aspartokinase"/>
    <property type="match status" value="1"/>
</dbReference>
<evidence type="ECO:0000256" key="10">
    <source>
        <dbReference type="ARBA" id="ARBA00022777"/>
    </source>
</evidence>
<keyword evidence="9 14" id="KW-0547">Nucleotide-binding</keyword>
<dbReference type="GO" id="GO:0005829">
    <property type="term" value="C:cytosol"/>
    <property type="evidence" value="ECO:0007669"/>
    <property type="project" value="TreeGrafter"/>
</dbReference>
<feature type="binding site" evidence="14">
    <location>
        <position position="219"/>
    </location>
    <ligand>
        <name>ATP</name>
        <dbReference type="ChEBI" id="CHEBI:30616"/>
    </ligand>
</feature>
<evidence type="ECO:0000259" key="17">
    <source>
        <dbReference type="PROSITE" id="PS51671"/>
    </source>
</evidence>
<dbReference type="InterPro" id="IPR045865">
    <property type="entry name" value="ACT-like_dom_sf"/>
</dbReference>
<proteinExistence type="inferred from homology"/>
<keyword evidence="8 15" id="KW-0808">Transferase</keyword>
<dbReference type="InterPro" id="IPR001341">
    <property type="entry name" value="Asp_kinase"/>
</dbReference>
<dbReference type="STRING" id="1183432.AGR3A_Lc140108"/>
<dbReference type="GO" id="GO:0009089">
    <property type="term" value="P:lysine biosynthetic process via diaminopimelate"/>
    <property type="evidence" value="ECO:0007669"/>
    <property type="project" value="UniProtKB-UniPathway"/>
</dbReference>
<dbReference type="PANTHER" id="PTHR21499:SF3">
    <property type="entry name" value="ASPARTOKINASE"/>
    <property type="match status" value="1"/>
</dbReference>
<feature type="binding site" evidence="14">
    <location>
        <begin position="213"/>
        <end position="214"/>
    </location>
    <ligand>
        <name>ATP</name>
        <dbReference type="ChEBI" id="CHEBI:30616"/>
    </ligand>
</feature>
<dbReference type="NCBIfam" id="TIGR00657">
    <property type="entry name" value="asp_kinases"/>
    <property type="match status" value="1"/>
</dbReference>
<organism evidence="18 19">
    <name type="scientific">Agrobacterium tomkonis CFBP 6623</name>
    <dbReference type="NCBI Taxonomy" id="1183432"/>
    <lineage>
        <taxon>Bacteria</taxon>
        <taxon>Pseudomonadati</taxon>
        <taxon>Pseudomonadota</taxon>
        <taxon>Alphaproteobacteria</taxon>
        <taxon>Hyphomicrobiales</taxon>
        <taxon>Rhizobiaceae</taxon>
        <taxon>Rhizobium/Agrobacterium group</taxon>
        <taxon>Agrobacterium</taxon>
        <taxon>Agrobacterium tumefaciens complex</taxon>
    </lineage>
</organism>
<keyword evidence="19" id="KW-1185">Reference proteome</keyword>
<dbReference type="InterPro" id="IPR005260">
    <property type="entry name" value="Asp_kin_monofn"/>
</dbReference>
<dbReference type="PROSITE" id="PS00324">
    <property type="entry name" value="ASPARTOKINASE"/>
    <property type="match status" value="1"/>
</dbReference>
<dbReference type="PROSITE" id="PS51671">
    <property type="entry name" value="ACT"/>
    <property type="match status" value="1"/>
</dbReference>
<dbReference type="NCBIfam" id="NF005154">
    <property type="entry name" value="PRK06635.1-2"/>
    <property type="match status" value="1"/>
</dbReference>
<feature type="domain" description="ACT" evidence="17">
    <location>
        <begin position="315"/>
        <end position="399"/>
    </location>
</feature>
<feature type="binding site" evidence="14">
    <location>
        <position position="79"/>
    </location>
    <ligand>
        <name>substrate</name>
    </ligand>
</feature>
<sequence>MRLFVRKGRLGLFLSTPGENRLAEKRDVLVKAMARIVMKFGGTSVANLERIHNVARHVKREVDAGHEVAVVVSAMSGKTNELVDWVQNAAKVTGTNAASFYDAREYDAVVASGEQVTSGLLAITLQSMGINARSWQGWQIPIRTDNAHGAARILEIDGSDIVKRMGEGQVAVVAGFQGIGPDNRIATLGRGGSDTSAVAIAAAVKADRCDIYTDVDGVYTTDPRIEPKARRMKKIAFEEMLEMASLGAKVLQVRSVELAMVHKVRTFVRSSFEDPDAPGMGDLINPPGTLICDEDEIVEQEVVTGIAYAKDEAQISLRRVADRPGVSAAIFGPLAEAHINVDMIVQNISEDGSRTDMTFTVPSGDVAKALKVLDDNKAQIGFDVAQNETGLAKVSVIGIGMRSHAGVAASAFKALAEKNINIKAITTSEIKISILIDGAYAELAVRTLHSAYGLDKS</sequence>
<evidence type="ECO:0000256" key="3">
    <source>
        <dbReference type="ARBA" id="ARBA00005139"/>
    </source>
</evidence>
<dbReference type="Pfam" id="PF22468">
    <property type="entry name" value="ACT_9"/>
    <property type="match status" value="1"/>
</dbReference>
<dbReference type="Gene3D" id="3.40.1160.10">
    <property type="entry name" value="Acetylglutamate kinase-like"/>
    <property type="match status" value="1"/>
</dbReference>
<dbReference type="UniPathway" id="UPA00034">
    <property type="reaction ID" value="UER00015"/>
</dbReference>
<dbReference type="InterPro" id="IPR036393">
    <property type="entry name" value="AceGlu_kinase-like_sf"/>
</dbReference>
<evidence type="ECO:0000256" key="8">
    <source>
        <dbReference type="ARBA" id="ARBA00022679"/>
    </source>
</evidence>
<dbReference type="InterPro" id="IPR041740">
    <property type="entry name" value="AKii-LysC-BS"/>
</dbReference>
<dbReference type="GO" id="GO:0009090">
    <property type="term" value="P:homoserine biosynthetic process"/>
    <property type="evidence" value="ECO:0007669"/>
    <property type="project" value="TreeGrafter"/>
</dbReference>
<dbReference type="UniPathway" id="UPA00051">
    <property type="reaction ID" value="UER00462"/>
</dbReference>
<feature type="binding site" evidence="14">
    <location>
        <begin position="39"/>
        <end position="42"/>
    </location>
    <ligand>
        <name>ATP</name>
        <dbReference type="ChEBI" id="CHEBI:30616"/>
    </ligand>
</feature>
<evidence type="ECO:0000256" key="2">
    <source>
        <dbReference type="ARBA" id="ARBA00004986"/>
    </source>
</evidence>
<evidence type="ECO:0000313" key="18">
    <source>
        <dbReference type="EMBL" id="CUX54578.1"/>
    </source>
</evidence>
<comment type="catalytic activity">
    <reaction evidence="13 15">
        <text>L-aspartate + ATP = 4-phospho-L-aspartate + ADP</text>
        <dbReference type="Rhea" id="RHEA:23776"/>
        <dbReference type="ChEBI" id="CHEBI:29991"/>
        <dbReference type="ChEBI" id="CHEBI:30616"/>
        <dbReference type="ChEBI" id="CHEBI:57535"/>
        <dbReference type="ChEBI" id="CHEBI:456216"/>
        <dbReference type="EC" id="2.7.2.4"/>
    </reaction>
</comment>
<dbReference type="InterPro" id="IPR002912">
    <property type="entry name" value="ACT_dom"/>
</dbReference>
<feature type="binding site" evidence="14">
    <location>
        <position position="114"/>
    </location>
    <ligand>
        <name>substrate</name>
    </ligand>
</feature>
<dbReference type="AlphaFoldDB" id="A0A1S7RMC0"/>
<dbReference type="CDD" id="cd04261">
    <property type="entry name" value="AAK_AKii-LysC-BS"/>
    <property type="match status" value="1"/>
</dbReference>
<dbReference type="PANTHER" id="PTHR21499">
    <property type="entry name" value="ASPARTATE KINASE"/>
    <property type="match status" value="1"/>
</dbReference>
<dbReference type="SUPFAM" id="SSF53633">
    <property type="entry name" value="Carbamate kinase-like"/>
    <property type="match status" value="1"/>
</dbReference>
<dbReference type="UniPathway" id="UPA00050">
    <property type="reaction ID" value="UER00461"/>
</dbReference>
<dbReference type="InterPro" id="IPR001048">
    <property type="entry name" value="Asp/Glu/Uridylate_kinase"/>
</dbReference>
<dbReference type="SUPFAM" id="SSF55021">
    <property type="entry name" value="ACT-like"/>
    <property type="match status" value="2"/>
</dbReference>
<dbReference type="GO" id="GO:0004072">
    <property type="term" value="F:aspartate kinase activity"/>
    <property type="evidence" value="ECO:0007669"/>
    <property type="project" value="UniProtKB-EC"/>
</dbReference>
<keyword evidence="7 16" id="KW-0028">Amino-acid biosynthesis</keyword>
<comment type="pathway">
    <text evidence="2 16">Amino-acid biosynthesis; L-methionine biosynthesis via de novo pathway; L-homoserine from L-aspartate: step 1/3.</text>
</comment>
<dbReference type="FunFam" id="3.40.1160.10:FF:000002">
    <property type="entry name" value="Aspartokinase"/>
    <property type="match status" value="1"/>
</dbReference>
<comment type="pathway">
    <text evidence="1 16">Amino-acid biosynthesis; L-lysine biosynthesis via DAP pathway; (S)-tetrahydrodipicolinate from L-aspartate: step 1/4.</text>
</comment>
<evidence type="ECO:0000256" key="11">
    <source>
        <dbReference type="ARBA" id="ARBA00022840"/>
    </source>
</evidence>
<dbReference type="EC" id="2.7.2.4" evidence="5 15"/>
<feature type="binding site" evidence="14">
    <location>
        <position position="224"/>
    </location>
    <ligand>
        <name>ATP</name>
        <dbReference type="ChEBI" id="CHEBI:30616"/>
    </ligand>
</feature>
<comment type="pathway">
    <text evidence="3 16">Amino-acid biosynthesis; L-threonine biosynthesis; L-threonine from L-aspartate: step 1/5.</text>
</comment>
<evidence type="ECO:0000256" key="16">
    <source>
        <dbReference type="RuleBase" id="RU004249"/>
    </source>
</evidence>
<evidence type="ECO:0000256" key="1">
    <source>
        <dbReference type="ARBA" id="ARBA00004766"/>
    </source>
</evidence>